<dbReference type="GeneID" id="105681459"/>
<dbReference type="KEGG" id="bim:105681459"/>
<dbReference type="AlphaFoldDB" id="A0A6P6FHY9"/>
<gene>
    <name evidence="3" type="primary">LOC105681459</name>
</gene>
<name>A0A6P6FHY9_BOMIM</name>
<dbReference type="Pfam" id="PF13843">
    <property type="entry name" value="DDE_Tnp_1_7"/>
    <property type="match status" value="1"/>
</dbReference>
<dbReference type="PANTHER" id="PTHR46599:SF3">
    <property type="entry name" value="PIGGYBAC TRANSPOSABLE ELEMENT-DERIVED PROTEIN 4"/>
    <property type="match status" value="1"/>
</dbReference>
<evidence type="ECO:0000259" key="1">
    <source>
        <dbReference type="Pfam" id="PF13843"/>
    </source>
</evidence>
<accession>A0A6P6FHY9</accession>
<dbReference type="Proteomes" id="UP000515180">
    <property type="component" value="Unplaced"/>
</dbReference>
<organism evidence="2 3">
    <name type="scientific">Bombus impatiens</name>
    <name type="common">Bumblebee</name>
    <dbReference type="NCBI Taxonomy" id="132113"/>
    <lineage>
        <taxon>Eukaryota</taxon>
        <taxon>Metazoa</taxon>
        <taxon>Ecdysozoa</taxon>
        <taxon>Arthropoda</taxon>
        <taxon>Hexapoda</taxon>
        <taxon>Insecta</taxon>
        <taxon>Pterygota</taxon>
        <taxon>Neoptera</taxon>
        <taxon>Endopterygota</taxon>
        <taxon>Hymenoptera</taxon>
        <taxon>Apocrita</taxon>
        <taxon>Aculeata</taxon>
        <taxon>Apoidea</taxon>
        <taxon>Anthophila</taxon>
        <taxon>Apidae</taxon>
        <taxon>Bombus</taxon>
        <taxon>Pyrobombus</taxon>
    </lineage>
</organism>
<proteinExistence type="predicted"/>
<dbReference type="InterPro" id="IPR029526">
    <property type="entry name" value="PGBD"/>
</dbReference>
<reference evidence="3" key="1">
    <citation type="submission" date="2025-08" db="UniProtKB">
        <authorList>
            <consortium name="RefSeq"/>
        </authorList>
    </citation>
    <scope>IDENTIFICATION</scope>
</reference>
<protein>
    <submittedName>
        <fullName evidence="3">PiggyBac transposable element-derived protein 4-like</fullName>
    </submittedName>
</protein>
<dbReference type="OrthoDB" id="8194810at2759"/>
<dbReference type="RefSeq" id="XP_024226555.1">
    <property type="nucleotide sequence ID" value="XM_024370787.2"/>
</dbReference>
<keyword evidence="2" id="KW-1185">Reference proteome</keyword>
<feature type="domain" description="PiggyBac transposable element-derived protein" evidence="1">
    <location>
        <begin position="78"/>
        <end position="290"/>
    </location>
</feature>
<sequence length="291" mass="33934">MIAPMDFDDLDDLDQSIEIGHTRKRICRISSSENSEVDQCDSFRNDNYMWKAENHTPIIHDFSSVGGATVSTQNLSRREVFELFFNEELVTKLVTETNKHGETDANFMPLSEDELKVFIALNILMNLVSKPNIQSYWTVDQSIETPYFKNIMGCKRFVSIAKNLHFSSNNNSNDALTKIREVIQIIKKTFISMYVPRKNISIDESLMQCRSCLHYIQFIRTKQVRFGVKFYKLCDLKSRYIHNFNIYTEKDKSDTGSASRNVVMNLLEESELLHKGYCLFIDNWYSSPKLY</sequence>
<evidence type="ECO:0000313" key="2">
    <source>
        <dbReference type="Proteomes" id="UP000515180"/>
    </source>
</evidence>
<evidence type="ECO:0000313" key="3">
    <source>
        <dbReference type="RefSeq" id="XP_024226555.1"/>
    </source>
</evidence>
<dbReference type="PANTHER" id="PTHR46599">
    <property type="entry name" value="PIGGYBAC TRANSPOSABLE ELEMENT-DERIVED PROTEIN 4"/>
    <property type="match status" value="1"/>
</dbReference>